<sequence>KPIVPTNVLEFAPVSTMGTAIQDVPSGDISTVLSTASVVAVKDAVDAVLRKLSAVDDCPLTRGIALVDSVPRLNVELPRDNGLPNPEPVNPLPLVGITHTREL</sequence>
<comment type="caution">
    <text evidence="2">The sequence shown here is derived from an EMBL/GenBank/DDBJ whole genome shotgun (WGS) entry which is preliminary data.</text>
</comment>
<name>A0A9X2AX30_9GAMM</name>
<accession>A0A9X2AX30</accession>
<dbReference type="AlphaFoldDB" id="A0A9X2AX30"/>
<reference evidence="2" key="1">
    <citation type="submission" date="2022-03" db="EMBL/GenBank/DDBJ databases">
        <title>Pseudomonas marianensis sp. nov., a marine bacterium isolated from deep-sea sediments of the Mariana Trench.</title>
        <authorList>
            <person name="Wei Y."/>
        </authorList>
    </citation>
    <scope>NUCLEOTIDE SEQUENCE</scope>
    <source>
        <strain evidence="2">PS1</strain>
    </source>
</reference>
<evidence type="ECO:0000313" key="3">
    <source>
        <dbReference type="Proteomes" id="UP001139682"/>
    </source>
</evidence>
<feature type="non-terminal residue" evidence="2">
    <location>
        <position position="103"/>
    </location>
</feature>
<feature type="non-terminal residue" evidence="2">
    <location>
        <position position="1"/>
    </location>
</feature>
<keyword evidence="3" id="KW-1185">Reference proteome</keyword>
<evidence type="ECO:0000256" key="1">
    <source>
        <dbReference type="SAM" id="MobiDB-lite"/>
    </source>
</evidence>
<feature type="region of interest" description="Disordered" evidence="1">
    <location>
        <begin position="78"/>
        <end position="103"/>
    </location>
</feature>
<dbReference type="Proteomes" id="UP001139682">
    <property type="component" value="Unassembled WGS sequence"/>
</dbReference>
<proteinExistence type="predicted"/>
<gene>
    <name evidence="2" type="ORF">MST27_22345</name>
</gene>
<dbReference type="RefSeq" id="WP_243608026.1">
    <property type="nucleotide sequence ID" value="NZ_JALGRD010000089.1"/>
</dbReference>
<protein>
    <submittedName>
        <fullName evidence="2">Uncharacterized protein</fullName>
    </submittedName>
</protein>
<organism evidence="2 3">
    <name type="scientific">Stutzerimonas marianensis</name>
    <dbReference type="NCBI Taxonomy" id="2929513"/>
    <lineage>
        <taxon>Bacteria</taxon>
        <taxon>Pseudomonadati</taxon>
        <taxon>Pseudomonadota</taxon>
        <taxon>Gammaproteobacteria</taxon>
        <taxon>Pseudomonadales</taxon>
        <taxon>Pseudomonadaceae</taxon>
        <taxon>Stutzerimonas</taxon>
    </lineage>
</organism>
<dbReference type="EMBL" id="JALGRD010000089">
    <property type="protein sequence ID" value="MCJ0976072.1"/>
    <property type="molecule type" value="Genomic_DNA"/>
</dbReference>
<evidence type="ECO:0000313" key="2">
    <source>
        <dbReference type="EMBL" id="MCJ0976072.1"/>
    </source>
</evidence>